<organism evidence="8 9">
    <name type="scientific">Terrisporobacter othiniensis</name>
    <dbReference type="NCBI Taxonomy" id="1577792"/>
    <lineage>
        <taxon>Bacteria</taxon>
        <taxon>Bacillati</taxon>
        <taxon>Bacillota</taxon>
        <taxon>Clostridia</taxon>
        <taxon>Peptostreptococcales</taxon>
        <taxon>Peptostreptococcaceae</taxon>
        <taxon>Terrisporobacter</taxon>
    </lineage>
</organism>
<gene>
    <name evidence="8" type="ORF">QX51_01055</name>
</gene>
<dbReference type="CDD" id="cd13134">
    <property type="entry name" value="MATE_like_8"/>
    <property type="match status" value="1"/>
</dbReference>
<comment type="caution">
    <text evidence="8">The sequence shown here is derived from an EMBL/GenBank/DDBJ whole genome shotgun (WGS) entry which is preliminary data.</text>
</comment>
<keyword evidence="4 7" id="KW-0812">Transmembrane</keyword>
<keyword evidence="3" id="KW-1003">Cell membrane</keyword>
<dbReference type="AlphaFoldDB" id="A0A0B3VPQ5"/>
<accession>A0A0B3VPQ5</accession>
<evidence type="ECO:0000256" key="7">
    <source>
        <dbReference type="SAM" id="Phobius"/>
    </source>
</evidence>
<dbReference type="NCBIfam" id="TIGR00797">
    <property type="entry name" value="matE"/>
    <property type="match status" value="1"/>
</dbReference>
<dbReference type="STRING" id="1577792.QX51_01055"/>
<protein>
    <submittedName>
        <fullName evidence="8">Multidrug transporter MatE</fullName>
    </submittedName>
</protein>
<feature type="transmembrane region" description="Helical" evidence="7">
    <location>
        <begin position="365"/>
        <end position="388"/>
    </location>
</feature>
<evidence type="ECO:0000256" key="6">
    <source>
        <dbReference type="ARBA" id="ARBA00023136"/>
    </source>
</evidence>
<dbReference type="InterPro" id="IPR047135">
    <property type="entry name" value="YsiQ"/>
</dbReference>
<dbReference type="OrthoDB" id="9780160at2"/>
<dbReference type="Pfam" id="PF01554">
    <property type="entry name" value="MatE"/>
    <property type="match status" value="2"/>
</dbReference>
<evidence type="ECO:0000313" key="8">
    <source>
        <dbReference type="EMBL" id="KHS58751.1"/>
    </source>
</evidence>
<proteinExistence type="predicted"/>
<dbReference type="GO" id="GO:0015297">
    <property type="term" value="F:antiporter activity"/>
    <property type="evidence" value="ECO:0007669"/>
    <property type="project" value="InterPro"/>
</dbReference>
<dbReference type="GO" id="GO:0005886">
    <property type="term" value="C:plasma membrane"/>
    <property type="evidence" value="ECO:0007669"/>
    <property type="project" value="UniProtKB-SubCell"/>
</dbReference>
<keyword evidence="5 7" id="KW-1133">Transmembrane helix</keyword>
<feature type="transmembrane region" description="Helical" evidence="7">
    <location>
        <begin position="62"/>
        <end position="83"/>
    </location>
</feature>
<feature type="transmembrane region" description="Helical" evidence="7">
    <location>
        <begin position="135"/>
        <end position="154"/>
    </location>
</feature>
<feature type="transmembrane region" description="Helical" evidence="7">
    <location>
        <begin position="13"/>
        <end position="31"/>
    </location>
</feature>
<feature type="transmembrane region" description="Helical" evidence="7">
    <location>
        <begin position="166"/>
        <end position="188"/>
    </location>
</feature>
<evidence type="ECO:0000256" key="2">
    <source>
        <dbReference type="ARBA" id="ARBA00022448"/>
    </source>
</evidence>
<dbReference type="PIRSF" id="PIRSF006603">
    <property type="entry name" value="DinF"/>
    <property type="match status" value="1"/>
</dbReference>
<evidence type="ECO:0000313" key="9">
    <source>
        <dbReference type="Proteomes" id="UP000031189"/>
    </source>
</evidence>
<name>A0A0B3VPQ5_9FIRM</name>
<dbReference type="InterPro" id="IPR002528">
    <property type="entry name" value="MATE_fam"/>
</dbReference>
<keyword evidence="2" id="KW-0813">Transport</keyword>
<feature type="transmembrane region" description="Helical" evidence="7">
    <location>
        <begin position="291"/>
        <end position="308"/>
    </location>
</feature>
<feature type="transmembrane region" description="Helical" evidence="7">
    <location>
        <begin position="254"/>
        <end position="271"/>
    </location>
</feature>
<dbReference type="RefSeq" id="WP_039678049.1">
    <property type="nucleotide sequence ID" value="NZ_JAWGXO010000031.1"/>
</dbReference>
<feature type="transmembrane region" description="Helical" evidence="7">
    <location>
        <begin position="328"/>
        <end position="353"/>
    </location>
</feature>
<evidence type="ECO:0000256" key="1">
    <source>
        <dbReference type="ARBA" id="ARBA00004651"/>
    </source>
</evidence>
<dbReference type="InterPro" id="IPR048279">
    <property type="entry name" value="MdtK-like"/>
</dbReference>
<reference evidence="8 9" key="1">
    <citation type="submission" date="2014-12" db="EMBL/GenBank/DDBJ databases">
        <title>Draft genome sequence of Terrisporobacter sp. 08-306576, isolated from the blood culture of a bacteremia patient.</title>
        <authorList>
            <person name="Lund L.C."/>
            <person name="Sydenham T.V."/>
            <person name="Hogh S.V."/>
            <person name="Skov M.N."/>
            <person name="Kemp M."/>
            <person name="Justesen U.S."/>
        </authorList>
    </citation>
    <scope>NUCLEOTIDE SEQUENCE [LARGE SCALE GENOMIC DNA]</scope>
    <source>
        <strain evidence="8 9">08-306576</strain>
    </source>
</reference>
<evidence type="ECO:0000256" key="5">
    <source>
        <dbReference type="ARBA" id="ARBA00022989"/>
    </source>
</evidence>
<evidence type="ECO:0000256" key="3">
    <source>
        <dbReference type="ARBA" id="ARBA00022475"/>
    </source>
</evidence>
<dbReference type="Proteomes" id="UP000031189">
    <property type="component" value="Unassembled WGS sequence"/>
</dbReference>
<evidence type="ECO:0000256" key="4">
    <source>
        <dbReference type="ARBA" id="ARBA00022692"/>
    </source>
</evidence>
<feature type="transmembrane region" description="Helical" evidence="7">
    <location>
        <begin position="95"/>
        <end position="115"/>
    </location>
</feature>
<dbReference type="GO" id="GO:0042910">
    <property type="term" value="F:xenobiotic transmembrane transporter activity"/>
    <property type="evidence" value="ECO:0007669"/>
    <property type="project" value="InterPro"/>
</dbReference>
<dbReference type="PANTHER" id="PTHR42925:SF2">
    <property type="entry name" value="NA+ DRIVEN MULTIDRUG EFFLUX PUMP"/>
    <property type="match status" value="1"/>
</dbReference>
<comment type="subcellular location">
    <subcellularLocation>
        <location evidence="1">Cell membrane</location>
        <topology evidence="1">Multi-pass membrane protein</topology>
    </subcellularLocation>
</comment>
<dbReference type="PANTHER" id="PTHR42925">
    <property type="entry name" value="MULTIDRUG AND TOXIN EFFLUX PROTEIN MATE FAMILY"/>
    <property type="match status" value="1"/>
</dbReference>
<keyword evidence="6 7" id="KW-0472">Membrane</keyword>
<dbReference type="EMBL" id="JWHR01000013">
    <property type="protein sequence ID" value="KHS58751.1"/>
    <property type="molecule type" value="Genomic_DNA"/>
</dbReference>
<keyword evidence="9" id="KW-1185">Reference proteome</keyword>
<feature type="transmembrane region" description="Helical" evidence="7">
    <location>
        <begin position="200"/>
        <end position="221"/>
    </location>
</feature>
<sequence length="457" mass="50323">MQNVFKLDNENKIFYKTLLTLCIPIIIQNLLSTLINMVDTIMVGGLGEISVAAIGIANQYFFLYNMALSGIIGGAGLFIAQFFGKNDKDNIRKITALSVISAVILGIVFSLIAIFTPKFIINFFSYDESVIKIAVNYFLIIGFCYPIIAISNVFSMGSRSIRNPKLGMICSSISLGINIILNYIFIFGKFGMPTLGASGAALATVISRIIELILLISYVYFIKNDYELRFTFKDIKLINKDLIKIYISKSTPTFLNDTLWAFGTVLYAVAYSKAGTSAIAASQIASTTGNFFIMTSVCIAIGSSIMIGNELGADKIKQAITYCKKFSILVTIVGAIFGVLLIASIPLLIRMFSVSDSLAPDIEKIFWIMGILMAFKTFNTFIIIGVLRSGGDTKYALFLEMGCMWFVSLPLTFFAAYKGVPIYILVALTYTEEVAKFIFGVPRALSKKWANNIVKDI</sequence>